<dbReference type="Pfam" id="PF13649">
    <property type="entry name" value="Methyltransf_25"/>
    <property type="match status" value="1"/>
</dbReference>
<evidence type="ECO:0000259" key="6">
    <source>
        <dbReference type="Pfam" id="PF13649"/>
    </source>
</evidence>
<feature type="domain" description="Methyltransferase" evidence="6">
    <location>
        <begin position="58"/>
        <end position="153"/>
    </location>
</feature>
<dbReference type="PANTHER" id="PTHR44307:SF2">
    <property type="entry name" value="PHOSPHOETHANOLAMINE METHYLTRANSFERASE ISOFORM X1"/>
    <property type="match status" value="1"/>
</dbReference>
<accession>A0A2U1FB20</accession>
<evidence type="ECO:0000313" key="7">
    <source>
        <dbReference type="EMBL" id="PVZ09364.1"/>
    </source>
</evidence>
<dbReference type="CDD" id="cd02440">
    <property type="entry name" value="AdoMet_MTases"/>
    <property type="match status" value="1"/>
</dbReference>
<dbReference type="RefSeq" id="WP_116708575.1">
    <property type="nucleotide sequence ID" value="NZ_QEKW01000006.1"/>
</dbReference>
<evidence type="ECO:0000256" key="2">
    <source>
        <dbReference type="ARBA" id="ARBA00022603"/>
    </source>
</evidence>
<evidence type="ECO:0000256" key="4">
    <source>
        <dbReference type="ARBA" id="ARBA00025707"/>
    </source>
</evidence>
<dbReference type="SUPFAM" id="SSF53335">
    <property type="entry name" value="S-adenosyl-L-methionine-dependent methyltransferases"/>
    <property type="match status" value="1"/>
</dbReference>
<evidence type="ECO:0000256" key="3">
    <source>
        <dbReference type="ARBA" id="ARBA00022679"/>
    </source>
</evidence>
<keyword evidence="3" id="KW-0808">Transferase</keyword>
<proteinExistence type="predicted"/>
<dbReference type="AlphaFoldDB" id="A0A2U1FB20"/>
<reference evidence="7 8" key="1">
    <citation type="submission" date="2018-04" db="EMBL/GenBank/DDBJ databases">
        <title>Genomic Encyclopedia of Type Strains, Phase IV (KMG-IV): sequencing the most valuable type-strain genomes for metagenomic binning, comparative biology and taxonomic classification.</title>
        <authorList>
            <person name="Goeker M."/>
        </authorList>
    </citation>
    <scope>NUCLEOTIDE SEQUENCE [LARGE SCALE GENOMIC DNA]</scope>
    <source>
        <strain evidence="7 8">DSM 45771</strain>
    </source>
</reference>
<evidence type="ECO:0000313" key="8">
    <source>
        <dbReference type="Proteomes" id="UP000245639"/>
    </source>
</evidence>
<gene>
    <name evidence="7" type="ORF">C8D89_10619</name>
</gene>
<dbReference type="GO" id="GO:0032259">
    <property type="term" value="P:methylation"/>
    <property type="evidence" value="ECO:0007669"/>
    <property type="project" value="UniProtKB-KW"/>
</dbReference>
<evidence type="ECO:0000256" key="5">
    <source>
        <dbReference type="ARBA" id="ARBA00047622"/>
    </source>
</evidence>
<comment type="pathway">
    <text evidence="4">Phospholipid metabolism.</text>
</comment>
<dbReference type="InterPro" id="IPR041698">
    <property type="entry name" value="Methyltransf_25"/>
</dbReference>
<comment type="pathway">
    <text evidence="1">Lipid metabolism.</text>
</comment>
<keyword evidence="8" id="KW-1185">Reference proteome</keyword>
<dbReference type="EMBL" id="QEKW01000006">
    <property type="protein sequence ID" value="PVZ09364.1"/>
    <property type="molecule type" value="Genomic_DNA"/>
</dbReference>
<keyword evidence="7" id="KW-0830">Ubiquinone</keyword>
<name>A0A2U1FB20_9PSEU</name>
<organism evidence="7 8">
    <name type="scientific">Actinomycetospora cinnamomea</name>
    <dbReference type="NCBI Taxonomy" id="663609"/>
    <lineage>
        <taxon>Bacteria</taxon>
        <taxon>Bacillati</taxon>
        <taxon>Actinomycetota</taxon>
        <taxon>Actinomycetes</taxon>
        <taxon>Pseudonocardiales</taxon>
        <taxon>Pseudonocardiaceae</taxon>
        <taxon>Actinomycetospora</taxon>
    </lineage>
</organism>
<dbReference type="PANTHER" id="PTHR44307">
    <property type="entry name" value="PHOSPHOETHANOLAMINE METHYLTRANSFERASE"/>
    <property type="match status" value="1"/>
</dbReference>
<comment type="caution">
    <text evidence="7">The sequence shown here is derived from an EMBL/GenBank/DDBJ whole genome shotgun (WGS) entry which is preliminary data.</text>
</comment>
<protein>
    <submittedName>
        <fullName evidence="7">Ubiquinone/menaquinone biosynthesis C-methylase UbiE</fullName>
    </submittedName>
</protein>
<dbReference type="Proteomes" id="UP000245639">
    <property type="component" value="Unassembled WGS sequence"/>
</dbReference>
<keyword evidence="2 7" id="KW-0489">Methyltransferase</keyword>
<dbReference type="GO" id="GO:0000234">
    <property type="term" value="F:phosphoethanolamine N-methyltransferase activity"/>
    <property type="evidence" value="ECO:0007669"/>
    <property type="project" value="UniProtKB-EC"/>
</dbReference>
<dbReference type="Gene3D" id="3.40.50.150">
    <property type="entry name" value="Vaccinia Virus protein VP39"/>
    <property type="match status" value="1"/>
</dbReference>
<evidence type="ECO:0000256" key="1">
    <source>
        <dbReference type="ARBA" id="ARBA00005189"/>
    </source>
</evidence>
<dbReference type="OrthoDB" id="9777638at2"/>
<sequence length="285" mass="30139">MTTTDTVQVHPGNAAQLRAWDGDEGAYWAAHADHFERALAAYHPRLFEAAAITADDRVLDVGCGTGRTTRDAARTAWAGSALGVDLSSSMLDVARERAAAEGLGNISFQQVDAQIHAFAPAAFDVAVSATGAMFFGDRVAALANIGHALRPGGRVALLTWQPPTDNEWFRSFTTTLAAGRELPTPPPDAPGPFTLADPDVIRAVLADAGYGRISVEGMSAPMWFGHATEDAHRLVAGLLGWMLDGLDQPTRDRALDDLRADIAAHATPAGVLYESAAWIACATRP</sequence>
<dbReference type="InterPro" id="IPR029063">
    <property type="entry name" value="SAM-dependent_MTases_sf"/>
</dbReference>
<comment type="catalytic activity">
    <reaction evidence="5">
        <text>phosphoethanolamine + S-adenosyl-L-methionine = N-methylethanolamine phosphate + S-adenosyl-L-homocysteine + H(+)</text>
        <dbReference type="Rhea" id="RHEA:20365"/>
        <dbReference type="ChEBI" id="CHEBI:15378"/>
        <dbReference type="ChEBI" id="CHEBI:57781"/>
        <dbReference type="ChEBI" id="CHEBI:57856"/>
        <dbReference type="ChEBI" id="CHEBI:58190"/>
        <dbReference type="ChEBI" id="CHEBI:59789"/>
        <dbReference type="EC" id="2.1.1.103"/>
    </reaction>
    <physiologicalReaction direction="left-to-right" evidence="5">
        <dbReference type="Rhea" id="RHEA:20366"/>
    </physiologicalReaction>
</comment>